<organism evidence="1 2">
    <name type="scientific">Paraburkholderia solisilvae</name>
    <dbReference type="NCBI Taxonomy" id="624376"/>
    <lineage>
        <taxon>Bacteria</taxon>
        <taxon>Pseudomonadati</taxon>
        <taxon>Pseudomonadota</taxon>
        <taxon>Betaproteobacteria</taxon>
        <taxon>Burkholderiales</taxon>
        <taxon>Burkholderiaceae</taxon>
        <taxon>Paraburkholderia</taxon>
    </lineage>
</organism>
<accession>A0A6J5DFX2</accession>
<dbReference type="AlphaFoldDB" id="A0A6J5DFX2"/>
<evidence type="ECO:0008006" key="3">
    <source>
        <dbReference type="Google" id="ProtNLM"/>
    </source>
</evidence>
<dbReference type="GO" id="GO:0016491">
    <property type="term" value="F:oxidoreductase activity"/>
    <property type="evidence" value="ECO:0007669"/>
    <property type="project" value="InterPro"/>
</dbReference>
<name>A0A6J5DFX2_9BURK</name>
<reference evidence="1 2" key="1">
    <citation type="submission" date="2020-04" db="EMBL/GenBank/DDBJ databases">
        <authorList>
            <person name="De Canck E."/>
        </authorList>
    </citation>
    <scope>NUCLEOTIDE SEQUENCE [LARGE SCALE GENOMIC DNA]</scope>
    <source>
        <strain evidence="1 2">LMG 29739</strain>
    </source>
</reference>
<dbReference type="InterPro" id="IPR000415">
    <property type="entry name" value="Nitroreductase-like"/>
</dbReference>
<sequence length="143" mass="16359">MALQAHASDLALQQMRGLNINEFGRNFEIPDDVEVIAMIALGSYGNANRLAPEYRQRHLVARTRLPFSEIELEGARNQAAYPFAVCGTAAAHDQSDADSHKTWWSAFKERLRNPFVEAEMLRTVPRRVWHVRACHRPILRGHR</sequence>
<proteinExistence type="predicted"/>
<dbReference type="SUPFAM" id="SSF55469">
    <property type="entry name" value="FMN-dependent nitroreductase-like"/>
    <property type="match status" value="1"/>
</dbReference>
<evidence type="ECO:0000313" key="1">
    <source>
        <dbReference type="EMBL" id="CAB3752062.1"/>
    </source>
</evidence>
<evidence type="ECO:0000313" key="2">
    <source>
        <dbReference type="Proteomes" id="UP000494329"/>
    </source>
</evidence>
<dbReference type="Proteomes" id="UP000494329">
    <property type="component" value="Unassembled WGS sequence"/>
</dbReference>
<protein>
    <recommendedName>
        <fullName evidence="3">Nitroreductase domain-containing protein</fullName>
    </recommendedName>
</protein>
<keyword evidence="2" id="KW-1185">Reference proteome</keyword>
<dbReference type="EMBL" id="CADIKF010000008">
    <property type="protein sequence ID" value="CAB3752062.1"/>
    <property type="molecule type" value="Genomic_DNA"/>
</dbReference>
<gene>
    <name evidence="1" type="ORF">LMG29739_01400</name>
</gene>
<dbReference type="RefSeq" id="WP_175110148.1">
    <property type="nucleotide sequence ID" value="NZ_CADIKF010000008.1"/>
</dbReference>
<dbReference type="Gene3D" id="3.40.109.10">
    <property type="entry name" value="NADH Oxidase"/>
    <property type="match status" value="1"/>
</dbReference>